<dbReference type="EMBL" id="MU274929">
    <property type="protein sequence ID" value="KAI0085663.1"/>
    <property type="molecule type" value="Genomic_DNA"/>
</dbReference>
<proteinExistence type="predicted"/>
<gene>
    <name evidence="1" type="ORF">BDY19DRAFT_964989</name>
</gene>
<name>A0ACB8TUC1_9APHY</name>
<comment type="caution">
    <text evidence="1">The sequence shown here is derived from an EMBL/GenBank/DDBJ whole genome shotgun (WGS) entry which is preliminary data.</text>
</comment>
<evidence type="ECO:0000313" key="1">
    <source>
        <dbReference type="EMBL" id="KAI0085663.1"/>
    </source>
</evidence>
<evidence type="ECO:0000313" key="2">
    <source>
        <dbReference type="Proteomes" id="UP001055072"/>
    </source>
</evidence>
<keyword evidence="2" id="KW-1185">Reference proteome</keyword>
<protein>
    <submittedName>
        <fullName evidence="1">Uncharacterized protein</fullName>
    </submittedName>
</protein>
<sequence length="868" mass="95463">MSSSQEAAAAARASTDGGSGQPHQLFDAHLRFLNDSYLGFFLERRKLEEQYYENLQKLHRRYKAIDTYLDDRFDMSTARAAWREVRDGADQEAQSRAAFIQSLTIEIINPLTALKETQERIRKRIREDMKRAVTAHTEYEQDVLPKLKRTYLKKSQDVEDLKSATSGQQLSPTGSNDTSNFPANKPPQGFPPTRPVVTAPQPLKPLDRRPSQTTGPTRNRSPSTSTALQDLAHQGKRQLNQLITFLDKGGNKDVLSGRSDNALRAVRAKREADEADKEYRKAVHWLETLRLRRAKILESAYKGVESLINDIATTVKKVTFSYSDNLLAAGTALNSLSERTRRAVERIDPTRDTAILTLHIPRLLAAAIPGPQYYQNFLVGECRDLIFGVNLVYYATAKGLEDGEIPRIVRLCIKEIEDRGLDAEGIYRVSGRHAAVQELQHKVERDGDEFHFNPRHDDVYAVSSLLKLYLRELPKPVFKFPLQERLAHSEDLEEHRANNFQVLRSKIRRLPPVHQATLAAIVEHLAKVASHQDKNKMDPKNLAIVFGGVIFGDDEMPKGGDLLSVQSLKDTLMEDLINNANTLFQSNASPPLPPAPAGEPVPALSYGSQHTRLAEIPPPLPPRPQSPSVRRTHSLSVSPSPDRKLQGNGATARAGHASTLSSEDFTPQLPPRPTNSIHPSLRAGPLSSQPRQPSHLPTRSAQFFDDDVSYMSIVPQQFTSSLPEIPSSSSSSPSPSKRVARLPLSPPLASPWSDTTQPSMTSAVPFPRAPSSSTPSLSPPDISPVDDAQEIIVPSREALGSGPSSGTSYASAVSPTTSIVSSTEATQPPVTPDMPTKSLTPEDSPNRTSTATILGRKSHTKGASSSSD</sequence>
<reference evidence="1" key="1">
    <citation type="journal article" date="2021" name="Environ. Microbiol.">
        <title>Gene family expansions and transcriptome signatures uncover fungal adaptations to wood decay.</title>
        <authorList>
            <person name="Hage H."/>
            <person name="Miyauchi S."/>
            <person name="Viragh M."/>
            <person name="Drula E."/>
            <person name="Min B."/>
            <person name="Chaduli D."/>
            <person name="Navarro D."/>
            <person name="Favel A."/>
            <person name="Norest M."/>
            <person name="Lesage-Meessen L."/>
            <person name="Balint B."/>
            <person name="Merenyi Z."/>
            <person name="de Eugenio L."/>
            <person name="Morin E."/>
            <person name="Martinez A.T."/>
            <person name="Baldrian P."/>
            <person name="Stursova M."/>
            <person name="Martinez M.J."/>
            <person name="Novotny C."/>
            <person name="Magnuson J.K."/>
            <person name="Spatafora J.W."/>
            <person name="Maurice S."/>
            <person name="Pangilinan J."/>
            <person name="Andreopoulos W."/>
            <person name="LaButti K."/>
            <person name="Hundley H."/>
            <person name="Na H."/>
            <person name="Kuo A."/>
            <person name="Barry K."/>
            <person name="Lipzen A."/>
            <person name="Henrissat B."/>
            <person name="Riley R."/>
            <person name="Ahrendt S."/>
            <person name="Nagy L.G."/>
            <person name="Grigoriev I.V."/>
            <person name="Martin F."/>
            <person name="Rosso M.N."/>
        </authorList>
    </citation>
    <scope>NUCLEOTIDE SEQUENCE</scope>
    <source>
        <strain evidence="1">CBS 384.51</strain>
    </source>
</reference>
<organism evidence="1 2">
    <name type="scientific">Irpex rosettiformis</name>
    <dbReference type="NCBI Taxonomy" id="378272"/>
    <lineage>
        <taxon>Eukaryota</taxon>
        <taxon>Fungi</taxon>
        <taxon>Dikarya</taxon>
        <taxon>Basidiomycota</taxon>
        <taxon>Agaricomycotina</taxon>
        <taxon>Agaricomycetes</taxon>
        <taxon>Polyporales</taxon>
        <taxon>Irpicaceae</taxon>
        <taxon>Irpex</taxon>
    </lineage>
</organism>
<dbReference type="Proteomes" id="UP001055072">
    <property type="component" value="Unassembled WGS sequence"/>
</dbReference>
<accession>A0ACB8TUC1</accession>